<reference evidence="3 4" key="1">
    <citation type="submission" date="2018-05" db="EMBL/GenBank/DDBJ databases">
        <title>Genomic analysis of Gracilibacillus dipsosauri DD1 reveals novel features of a salt-tolerant amylase.</title>
        <authorList>
            <person name="Deutch C.E."/>
            <person name="Yang S."/>
        </authorList>
    </citation>
    <scope>NUCLEOTIDE SEQUENCE [LARGE SCALE GENOMIC DNA]</scope>
    <source>
        <strain evidence="3 4">DD1</strain>
    </source>
</reference>
<evidence type="ECO:0000256" key="1">
    <source>
        <dbReference type="SAM" id="MobiDB-lite"/>
    </source>
</evidence>
<dbReference type="AlphaFoldDB" id="A0A317KTU1"/>
<dbReference type="EMBL" id="QGTD01000020">
    <property type="protein sequence ID" value="PWU66887.1"/>
    <property type="molecule type" value="Genomic_DNA"/>
</dbReference>
<organism evidence="3 4">
    <name type="scientific">Gracilibacillus dipsosauri</name>
    <dbReference type="NCBI Taxonomy" id="178340"/>
    <lineage>
        <taxon>Bacteria</taxon>
        <taxon>Bacillati</taxon>
        <taxon>Bacillota</taxon>
        <taxon>Bacilli</taxon>
        <taxon>Bacillales</taxon>
        <taxon>Bacillaceae</taxon>
        <taxon>Gracilibacillus</taxon>
    </lineage>
</organism>
<proteinExistence type="predicted"/>
<accession>A0A317KTU1</accession>
<feature type="region of interest" description="Disordered" evidence="1">
    <location>
        <begin position="1"/>
        <end position="31"/>
    </location>
</feature>
<dbReference type="OrthoDB" id="9798476at2"/>
<comment type="caution">
    <text evidence="3">The sequence shown here is derived from an EMBL/GenBank/DDBJ whole genome shotgun (WGS) entry which is preliminary data.</text>
</comment>
<dbReference type="InterPro" id="IPR018961">
    <property type="entry name" value="DnaJ_homolog_subfam-C_membr-28"/>
</dbReference>
<keyword evidence="4" id="KW-1185">Reference proteome</keyword>
<gene>
    <name evidence="3" type="ORF">DLJ74_18675</name>
</gene>
<dbReference type="PANTHER" id="PTHR39158:SF1">
    <property type="entry name" value="DNAJ HOMOLOG SUBFAMILY C MEMBER 28"/>
    <property type="match status" value="1"/>
</dbReference>
<protein>
    <submittedName>
        <fullName evidence="3">DUF1992 domain-containing protein</fullName>
    </submittedName>
</protein>
<evidence type="ECO:0000313" key="4">
    <source>
        <dbReference type="Proteomes" id="UP000245624"/>
    </source>
</evidence>
<dbReference type="Pfam" id="PF09350">
    <property type="entry name" value="DJC28_CD"/>
    <property type="match status" value="1"/>
</dbReference>
<feature type="domain" description="DnaJ homologue subfamily C member 28 conserved" evidence="2">
    <location>
        <begin position="7"/>
        <end position="67"/>
    </location>
</feature>
<sequence length="118" mass="13937">MSGGKDKKAIEEGEFDQLKGRGKPLKQDDLSHVPEDLRMGYRLLKNSGFLPEELQINKELVTLRDLIKSCDSESEKKRLEKKLTEKELRLRMLIEKRGIKKSPVYRQYRHKLDRLSQR</sequence>
<evidence type="ECO:0000313" key="3">
    <source>
        <dbReference type="EMBL" id="PWU66887.1"/>
    </source>
</evidence>
<dbReference type="Proteomes" id="UP000245624">
    <property type="component" value="Unassembled WGS sequence"/>
</dbReference>
<dbReference type="PANTHER" id="PTHR39158">
    <property type="entry name" value="OS08G0560600 PROTEIN"/>
    <property type="match status" value="1"/>
</dbReference>
<name>A0A317KTU1_9BACI</name>
<evidence type="ECO:0000259" key="2">
    <source>
        <dbReference type="Pfam" id="PF09350"/>
    </source>
</evidence>
<dbReference type="InterPro" id="IPR052573">
    <property type="entry name" value="DnaJ_C_subfamily_28"/>
</dbReference>